<evidence type="ECO:0000256" key="1">
    <source>
        <dbReference type="SAM" id="Phobius"/>
    </source>
</evidence>
<sequence>MDFVKKFWDEFTDSKYIIKQTGSIVISMIIALFMLFYTELNEVFVGEFDILWLKVLVLIMVTGAIEVWYNFIRLVALGLRKLYNICVK</sequence>
<reference evidence="2" key="1">
    <citation type="submission" date="2024-06" db="EMBL/GenBank/DDBJ databases">
        <authorList>
            <person name="Yang R."/>
        </authorList>
    </citation>
    <scope>NUCLEOTIDE SEQUENCE</scope>
</reference>
<accession>A0AB39AJM2</accession>
<feature type="transmembrane region" description="Helical" evidence="1">
    <location>
        <begin position="21"/>
        <end position="38"/>
    </location>
</feature>
<feature type="transmembrane region" description="Helical" evidence="1">
    <location>
        <begin position="50"/>
        <end position="72"/>
    </location>
</feature>
<evidence type="ECO:0000313" key="2">
    <source>
        <dbReference type="EMBL" id="XDG30855.1"/>
    </source>
</evidence>
<name>A0AB39AJM2_9CAUD</name>
<protein>
    <submittedName>
        <fullName evidence="2">Uncharacterized protein</fullName>
    </submittedName>
</protein>
<keyword evidence="1" id="KW-0812">Transmembrane</keyword>
<keyword evidence="1" id="KW-1133">Transmembrane helix</keyword>
<keyword evidence="1" id="KW-0472">Membrane</keyword>
<proteinExistence type="predicted"/>
<dbReference type="EMBL" id="PP934186">
    <property type="protein sequence ID" value="XDG30855.1"/>
    <property type="molecule type" value="Genomic_DNA"/>
</dbReference>
<organism evidence="2">
    <name type="scientific">Vibrio phage P018-4</name>
    <dbReference type="NCBI Taxonomy" id="3229728"/>
    <lineage>
        <taxon>Viruses</taxon>
        <taxon>Duplodnaviria</taxon>
        <taxon>Heunggongvirae</taxon>
        <taxon>Uroviricota</taxon>
        <taxon>Caudoviricetes</taxon>
    </lineage>
</organism>